<dbReference type="InterPro" id="IPR052895">
    <property type="entry name" value="HetReg/Transcr_Mod"/>
</dbReference>
<dbReference type="PANTHER" id="PTHR24148:SF80">
    <property type="entry name" value="HETEROKARYON INCOMPATIBILITY DOMAIN-CONTAINING PROTEIN"/>
    <property type="match status" value="1"/>
</dbReference>
<sequence length="716" mass="79786">MPPPTHSFLQEHPEFLGESRWQALPYSIDLIPPRDENYRLIAHSKACQVIHIEGQEPGDDFQCICTDTAEYFREDSQFQPATADGPSGSLGRKGLRHVDWAALEAFIAKKPSRIRTTDNLYEPLEKGEIRILELFPAAFDAPFEGELHIASIDFEYPQEPISDKGRMTLSRNTNNAVSLISKSPMWYTALSYTWGSPIFNQRVRIGKHFVTITFGLAAAMQHLRSASQSIFLWIDQICINQRDLKEKETQVPLMGLVYTHATNTLIWLGEDDGADPQLAVQAMQDCGTTVVSWDSIASWCMTLEDSGLLDWLMSYAKLDAIYSNMVTKDLSVPPTGGVVINELQKARLNELTSGRGPEGLGTNSFLNMLVMVRYAAASDPKDKIYAVLGFADAYVKPRYSEDVTYRDVYHEVAVNQVESSLLTCVDAEEPLRPSWVPDWNTPRVTQALAYSSMAMSVYSAGGPWTIEGTTGGKILPGPFPRFTVSEDKRRITRPGVLFDKIAKLGAISIDPILCIDPTQMAKTEWASYVQLADNMLSNATYSSTNNSVYNAFFQTLLAGRDSTGIAAPSPDHSEVFSLILDNITHKEPSLPGQVYSVRRKKGHFTLASLVAKKGAKVRRPVLVLEDMRIALRAVLHMRRFAVTERGYFALVPRGARVGDAIVVFKRSCVPFLVRSVLEPRADDEVFELVGETYVHGIMKGEAMDMHELPLRDVTLV</sequence>
<dbReference type="Proteomes" id="UP001140562">
    <property type="component" value="Unassembled WGS sequence"/>
</dbReference>
<proteinExistence type="predicted"/>
<accession>A0A9W8WT01</accession>
<name>A0A9W8WT01_9PLEO</name>
<dbReference type="InterPro" id="IPR010730">
    <property type="entry name" value="HET"/>
</dbReference>
<keyword evidence="3" id="KW-1185">Reference proteome</keyword>
<dbReference type="AlphaFoldDB" id="A0A9W8WT01"/>
<evidence type="ECO:0000259" key="1">
    <source>
        <dbReference type="Pfam" id="PF06985"/>
    </source>
</evidence>
<reference evidence="2" key="1">
    <citation type="submission" date="2022-10" db="EMBL/GenBank/DDBJ databases">
        <title>Tapping the CABI collections for fungal endophytes: first genome assemblies for Collariella, Neodidymelliopsis, Ascochyta clinopodiicola, Didymella pomorum, Didymosphaeria variabile, Neocosmospora piperis and Neocucurbitaria cava.</title>
        <authorList>
            <person name="Hill R."/>
        </authorList>
    </citation>
    <scope>NUCLEOTIDE SEQUENCE</scope>
    <source>
        <strain evidence="2">IMI 360193</strain>
    </source>
</reference>
<dbReference type="EMBL" id="JAPEUV010000132">
    <property type="protein sequence ID" value="KAJ4331941.1"/>
    <property type="molecule type" value="Genomic_DNA"/>
</dbReference>
<comment type="caution">
    <text evidence="2">The sequence shown here is derived from an EMBL/GenBank/DDBJ whole genome shotgun (WGS) entry which is preliminary data.</text>
</comment>
<dbReference type="Pfam" id="PF26639">
    <property type="entry name" value="Het-6_barrel"/>
    <property type="match status" value="1"/>
</dbReference>
<feature type="domain" description="Heterokaryon incompatibility" evidence="1">
    <location>
        <begin position="187"/>
        <end position="285"/>
    </location>
</feature>
<gene>
    <name evidence="2" type="primary">JIP5_1</name>
    <name evidence="2" type="ORF">N0V87_008745</name>
</gene>
<evidence type="ECO:0000313" key="2">
    <source>
        <dbReference type="EMBL" id="KAJ4331941.1"/>
    </source>
</evidence>
<dbReference type="OrthoDB" id="2288928at2759"/>
<dbReference type="PANTHER" id="PTHR24148">
    <property type="entry name" value="ANKYRIN REPEAT DOMAIN-CONTAINING PROTEIN 39 HOMOLOG-RELATED"/>
    <property type="match status" value="1"/>
</dbReference>
<dbReference type="Pfam" id="PF06985">
    <property type="entry name" value="HET"/>
    <property type="match status" value="1"/>
</dbReference>
<protein>
    <submittedName>
        <fullName evidence="2">WD repeat-containing protein jip5</fullName>
    </submittedName>
</protein>
<evidence type="ECO:0000313" key="3">
    <source>
        <dbReference type="Proteomes" id="UP001140562"/>
    </source>
</evidence>
<organism evidence="2 3">
    <name type="scientific">Didymella glomerata</name>
    <dbReference type="NCBI Taxonomy" id="749621"/>
    <lineage>
        <taxon>Eukaryota</taxon>
        <taxon>Fungi</taxon>
        <taxon>Dikarya</taxon>
        <taxon>Ascomycota</taxon>
        <taxon>Pezizomycotina</taxon>
        <taxon>Dothideomycetes</taxon>
        <taxon>Pleosporomycetidae</taxon>
        <taxon>Pleosporales</taxon>
        <taxon>Pleosporineae</taxon>
        <taxon>Didymellaceae</taxon>
        <taxon>Didymella</taxon>
    </lineage>
</organism>